<dbReference type="Pfam" id="PF25240">
    <property type="entry name" value="PUB2_N"/>
    <property type="match status" value="1"/>
</dbReference>
<protein>
    <submittedName>
        <fullName evidence="2">RING-TYPE E3 UBIQUITIN TRANSFERASE</fullName>
    </submittedName>
</protein>
<evidence type="ECO:0000313" key="2">
    <source>
        <dbReference type="EMBL" id="KAJ6673880.1"/>
    </source>
</evidence>
<comment type="caution">
    <text evidence="2">The sequence shown here is derived from an EMBL/GenBank/DDBJ whole genome shotgun (WGS) entry which is preliminary data.</text>
</comment>
<proteinExistence type="predicted"/>
<keyword evidence="2" id="KW-0808">Transferase</keyword>
<dbReference type="InterPro" id="IPR057314">
    <property type="entry name" value="PUB2-4-like_N"/>
</dbReference>
<evidence type="ECO:0000259" key="1">
    <source>
        <dbReference type="Pfam" id="PF25240"/>
    </source>
</evidence>
<dbReference type="EMBL" id="JAPFFL010000017">
    <property type="protein sequence ID" value="KAJ6673880.1"/>
    <property type="molecule type" value="Genomic_DNA"/>
</dbReference>
<dbReference type="Proteomes" id="UP001151529">
    <property type="component" value="Chromosome 18"/>
</dbReference>
<reference evidence="2 3" key="1">
    <citation type="journal article" date="2023" name="Int. J. Mol. Sci.">
        <title>De Novo Assembly and Annotation of 11 Diverse Shrub Willow (Salix) Genomes Reveals Novel Gene Organization in Sex-Linked Regions.</title>
        <authorList>
            <person name="Hyden B."/>
            <person name="Feng K."/>
            <person name="Yates T.B."/>
            <person name="Jawdy S."/>
            <person name="Cereghino C."/>
            <person name="Smart L.B."/>
            <person name="Muchero W."/>
        </authorList>
    </citation>
    <scope>NUCLEOTIDE SEQUENCE [LARGE SCALE GENOMIC DNA]</scope>
    <source>
        <tissue evidence="2">Shoot tip</tissue>
    </source>
</reference>
<dbReference type="OrthoDB" id="1739699at2759"/>
<dbReference type="AlphaFoldDB" id="A0A9Q0SEI3"/>
<sequence length="100" mass="11542">MEISLLEVLLKNISAFLQISKLEKTSSDPVQKYCLQKAEDILKLLKLILDTIVKSELASDEVLNKDFQELGQSVDELREIFENWQPLSSKVHFVSFELFL</sequence>
<gene>
    <name evidence="2" type="ORF">OIU85_012851</name>
</gene>
<evidence type="ECO:0000313" key="3">
    <source>
        <dbReference type="Proteomes" id="UP001151529"/>
    </source>
</evidence>
<feature type="domain" description="PUB2-4-like N-terminal" evidence="1">
    <location>
        <begin position="2"/>
        <end position="94"/>
    </location>
</feature>
<keyword evidence="3" id="KW-1185">Reference proteome</keyword>
<accession>A0A9Q0SEI3</accession>
<organism evidence="2 3">
    <name type="scientific">Salix viminalis</name>
    <name type="common">Common osier</name>
    <name type="synonym">Basket willow</name>
    <dbReference type="NCBI Taxonomy" id="40686"/>
    <lineage>
        <taxon>Eukaryota</taxon>
        <taxon>Viridiplantae</taxon>
        <taxon>Streptophyta</taxon>
        <taxon>Embryophyta</taxon>
        <taxon>Tracheophyta</taxon>
        <taxon>Spermatophyta</taxon>
        <taxon>Magnoliopsida</taxon>
        <taxon>eudicotyledons</taxon>
        <taxon>Gunneridae</taxon>
        <taxon>Pentapetalae</taxon>
        <taxon>rosids</taxon>
        <taxon>fabids</taxon>
        <taxon>Malpighiales</taxon>
        <taxon>Salicaceae</taxon>
        <taxon>Saliceae</taxon>
        <taxon>Salix</taxon>
    </lineage>
</organism>
<dbReference type="GO" id="GO:0016740">
    <property type="term" value="F:transferase activity"/>
    <property type="evidence" value="ECO:0007669"/>
    <property type="project" value="UniProtKB-KW"/>
</dbReference>
<name>A0A9Q0SEI3_SALVM</name>